<keyword evidence="2" id="KW-1185">Reference proteome</keyword>
<evidence type="ECO:0000313" key="2">
    <source>
        <dbReference type="Proteomes" id="UP000239504"/>
    </source>
</evidence>
<reference evidence="1 2" key="1">
    <citation type="submission" date="2017-12" db="EMBL/GenBank/DDBJ databases">
        <authorList>
            <person name="Hurst M.R.H."/>
        </authorList>
    </citation>
    <scope>NUCLEOTIDE SEQUENCE [LARGE SCALE GENOMIC DNA]</scope>
    <source>
        <strain evidence="1 2">SY-3-19</strain>
    </source>
</reference>
<accession>A0A2S7KAE6</accession>
<proteinExistence type="predicted"/>
<evidence type="ECO:0000313" key="1">
    <source>
        <dbReference type="EMBL" id="PQA89453.1"/>
    </source>
</evidence>
<organism evidence="1 2">
    <name type="scientific">Hyphococcus luteus</name>
    <dbReference type="NCBI Taxonomy" id="2058213"/>
    <lineage>
        <taxon>Bacteria</taxon>
        <taxon>Pseudomonadati</taxon>
        <taxon>Pseudomonadota</taxon>
        <taxon>Alphaproteobacteria</taxon>
        <taxon>Parvularculales</taxon>
        <taxon>Parvularculaceae</taxon>
        <taxon>Hyphococcus</taxon>
    </lineage>
</organism>
<dbReference type="AlphaFoldDB" id="A0A2S7KAE6"/>
<protein>
    <submittedName>
        <fullName evidence="1">DUF1489 domain-containing protein</fullName>
    </submittedName>
</protein>
<dbReference type="EMBL" id="PJCH01000001">
    <property type="protein sequence ID" value="PQA89453.1"/>
    <property type="molecule type" value="Genomic_DNA"/>
</dbReference>
<dbReference type="Pfam" id="PF07370">
    <property type="entry name" value="DUF1489"/>
    <property type="match status" value="1"/>
</dbReference>
<sequence length="143" mass="15964">MTLHLVKLCAGAGSVEDLADRIDHRVAVNEKAGLGRIHDHVTRMHPRREKELLEGGSIYWVIKGVILARQKIVGFEKRTGKDEIERTAILLDPAYVLTEAQPRRAFQGWRYLAGEDAPQDLKKGARKGPPPELGRKLAELGLL</sequence>
<dbReference type="Proteomes" id="UP000239504">
    <property type="component" value="Unassembled WGS sequence"/>
</dbReference>
<gene>
    <name evidence="1" type="ORF">CW354_00850</name>
</gene>
<dbReference type="OrthoDB" id="9798292at2"/>
<dbReference type="RefSeq" id="WP_104828155.1">
    <property type="nucleotide sequence ID" value="NZ_PJCH01000001.1"/>
</dbReference>
<dbReference type="PIRSF" id="PIRSF032025">
    <property type="entry name" value="UCP032025"/>
    <property type="match status" value="1"/>
</dbReference>
<dbReference type="InterPro" id="IPR008320">
    <property type="entry name" value="UCP032025"/>
</dbReference>
<name>A0A2S7KAE6_9PROT</name>
<comment type="caution">
    <text evidence="1">The sequence shown here is derived from an EMBL/GenBank/DDBJ whole genome shotgun (WGS) entry which is preliminary data.</text>
</comment>